<feature type="transmembrane region" description="Helical" evidence="1">
    <location>
        <begin position="104"/>
        <end position="125"/>
    </location>
</feature>
<comment type="caution">
    <text evidence="2">The sequence shown here is derived from an EMBL/GenBank/DDBJ whole genome shotgun (WGS) entry which is preliminary data.</text>
</comment>
<proteinExistence type="predicted"/>
<feature type="transmembrane region" description="Helical" evidence="1">
    <location>
        <begin position="137"/>
        <end position="165"/>
    </location>
</feature>
<protein>
    <submittedName>
        <fullName evidence="2">ABC-type amino acid transport system permease subunit</fullName>
    </submittedName>
</protein>
<dbReference type="RefSeq" id="WP_179776539.1">
    <property type="nucleotide sequence ID" value="NZ_JACCFK010000002.1"/>
</dbReference>
<gene>
    <name evidence="2" type="ORF">HNR02_005663</name>
</gene>
<keyword evidence="1" id="KW-1133">Transmembrane helix</keyword>
<evidence type="ECO:0000313" key="2">
    <source>
        <dbReference type="EMBL" id="NYI92288.1"/>
    </source>
</evidence>
<reference evidence="2 3" key="1">
    <citation type="submission" date="2020-07" db="EMBL/GenBank/DDBJ databases">
        <title>Sequencing the genomes of 1000 actinobacteria strains.</title>
        <authorList>
            <person name="Klenk H.-P."/>
        </authorList>
    </citation>
    <scope>NUCLEOTIDE SEQUENCE [LARGE SCALE GENOMIC DNA]</scope>
    <source>
        <strain evidence="2 3">DSM 104006</strain>
    </source>
</reference>
<feature type="transmembrane region" description="Helical" evidence="1">
    <location>
        <begin position="72"/>
        <end position="92"/>
    </location>
</feature>
<keyword evidence="3" id="KW-1185">Reference proteome</keyword>
<evidence type="ECO:0000256" key="1">
    <source>
        <dbReference type="SAM" id="Phobius"/>
    </source>
</evidence>
<feature type="transmembrane region" description="Helical" evidence="1">
    <location>
        <begin position="12"/>
        <end position="35"/>
    </location>
</feature>
<keyword evidence="1" id="KW-0472">Membrane</keyword>
<keyword evidence="1" id="KW-0812">Transmembrane</keyword>
<dbReference type="AlphaFoldDB" id="A0A853BAB4"/>
<dbReference type="Proteomes" id="UP000549616">
    <property type="component" value="Unassembled WGS sequence"/>
</dbReference>
<evidence type="ECO:0000313" key="3">
    <source>
        <dbReference type="Proteomes" id="UP000549616"/>
    </source>
</evidence>
<organism evidence="2 3">
    <name type="scientific">Amycolatopsis endophytica</name>
    <dbReference type="NCBI Taxonomy" id="860233"/>
    <lineage>
        <taxon>Bacteria</taxon>
        <taxon>Bacillati</taxon>
        <taxon>Actinomycetota</taxon>
        <taxon>Actinomycetes</taxon>
        <taxon>Pseudonocardiales</taxon>
        <taxon>Pseudonocardiaceae</taxon>
        <taxon>Amycolatopsis</taxon>
    </lineage>
</organism>
<name>A0A853BAB4_9PSEU</name>
<sequence length="191" mass="19610">MANPVRKIHTGGTVTATVLVLVCGAFVGFWLASIYDVFRVGVLDNALANRLGYTGEITSSTDDPLPHGLSRGVLVVLYVVGFIGVIVAFAATTVSRRRIRDPEAVAYALGCGLTGAAAGFAWLATGWPAVNDGEAGAFGTFVGFGGVWVPVILAGIAALCLFVWWTNAASDDRAPTDAAGKPLSSEGGAAH</sequence>
<dbReference type="EMBL" id="JACCFK010000002">
    <property type="protein sequence ID" value="NYI92288.1"/>
    <property type="molecule type" value="Genomic_DNA"/>
</dbReference>
<accession>A0A853BAB4</accession>